<reference evidence="10" key="2">
    <citation type="submission" date="2023-05" db="EMBL/GenBank/DDBJ databases">
        <authorList>
            <person name="Schelkunov M.I."/>
        </authorList>
    </citation>
    <scope>NUCLEOTIDE SEQUENCE</scope>
    <source>
        <strain evidence="10">Hsosn_3</strain>
        <tissue evidence="10">Leaf</tissue>
    </source>
</reference>
<dbReference type="InterPro" id="IPR001568">
    <property type="entry name" value="RNase_T2-like"/>
</dbReference>
<evidence type="ECO:0000256" key="6">
    <source>
        <dbReference type="ARBA" id="ARBA00023239"/>
    </source>
</evidence>
<evidence type="ECO:0000313" key="11">
    <source>
        <dbReference type="Proteomes" id="UP001237642"/>
    </source>
</evidence>
<feature type="chain" id="PRO_5042189412" evidence="9">
    <location>
        <begin position="20"/>
        <end position="238"/>
    </location>
</feature>
<dbReference type="GO" id="GO:0033897">
    <property type="term" value="F:ribonuclease T2 activity"/>
    <property type="evidence" value="ECO:0007669"/>
    <property type="project" value="InterPro"/>
</dbReference>
<keyword evidence="3" id="KW-0255">Endonuclease</keyword>
<dbReference type="Gene3D" id="3.90.730.10">
    <property type="entry name" value="Ribonuclease T2-like"/>
    <property type="match status" value="1"/>
</dbReference>
<keyword evidence="11" id="KW-1185">Reference proteome</keyword>
<evidence type="ECO:0000256" key="4">
    <source>
        <dbReference type="ARBA" id="ARBA00022801"/>
    </source>
</evidence>
<dbReference type="InterPro" id="IPR033697">
    <property type="entry name" value="Ribonuclease_T2_eukaryotic"/>
</dbReference>
<evidence type="ECO:0000313" key="10">
    <source>
        <dbReference type="EMBL" id="KAK1362084.1"/>
    </source>
</evidence>
<dbReference type="InterPro" id="IPR036430">
    <property type="entry name" value="RNase_T2-like_sf"/>
</dbReference>
<dbReference type="GO" id="GO:0016787">
    <property type="term" value="F:hydrolase activity"/>
    <property type="evidence" value="ECO:0007669"/>
    <property type="project" value="UniProtKB-KW"/>
</dbReference>
<dbReference type="FunFam" id="3.90.730.10:FF:000003">
    <property type="entry name" value="Ribonuclease 3"/>
    <property type="match status" value="1"/>
</dbReference>
<dbReference type="GO" id="GO:0003723">
    <property type="term" value="F:RNA binding"/>
    <property type="evidence" value="ECO:0007669"/>
    <property type="project" value="InterPro"/>
</dbReference>
<organism evidence="10 11">
    <name type="scientific">Heracleum sosnowskyi</name>
    <dbReference type="NCBI Taxonomy" id="360622"/>
    <lineage>
        <taxon>Eukaryota</taxon>
        <taxon>Viridiplantae</taxon>
        <taxon>Streptophyta</taxon>
        <taxon>Embryophyta</taxon>
        <taxon>Tracheophyta</taxon>
        <taxon>Spermatophyta</taxon>
        <taxon>Magnoliopsida</taxon>
        <taxon>eudicotyledons</taxon>
        <taxon>Gunneridae</taxon>
        <taxon>Pentapetalae</taxon>
        <taxon>asterids</taxon>
        <taxon>campanulids</taxon>
        <taxon>Apiales</taxon>
        <taxon>Apiaceae</taxon>
        <taxon>Apioideae</taxon>
        <taxon>apioid superclade</taxon>
        <taxon>Tordylieae</taxon>
        <taxon>Tordyliinae</taxon>
        <taxon>Heracleum</taxon>
    </lineage>
</organism>
<dbReference type="PROSITE" id="PS00531">
    <property type="entry name" value="RNASE_T2_2"/>
    <property type="match status" value="1"/>
</dbReference>
<accession>A0AAD8H981</accession>
<evidence type="ECO:0000256" key="5">
    <source>
        <dbReference type="ARBA" id="ARBA00023157"/>
    </source>
</evidence>
<keyword evidence="4" id="KW-0378">Hydrolase</keyword>
<feature type="active site" evidence="7">
    <location>
        <position position="121"/>
    </location>
</feature>
<dbReference type="CDD" id="cd01061">
    <property type="entry name" value="RNase_T2_euk"/>
    <property type="match status" value="1"/>
</dbReference>
<feature type="active site" evidence="7">
    <location>
        <position position="63"/>
    </location>
</feature>
<keyword evidence="2" id="KW-0540">Nuclease</keyword>
<feature type="signal peptide" evidence="9">
    <location>
        <begin position="1"/>
        <end position="19"/>
    </location>
</feature>
<dbReference type="PANTHER" id="PTHR11240">
    <property type="entry name" value="RIBONUCLEASE T2"/>
    <property type="match status" value="1"/>
</dbReference>
<evidence type="ECO:0000256" key="2">
    <source>
        <dbReference type="ARBA" id="ARBA00022722"/>
    </source>
</evidence>
<dbReference type="Proteomes" id="UP001237642">
    <property type="component" value="Unassembled WGS sequence"/>
</dbReference>
<feature type="active site" evidence="7">
    <location>
        <position position="117"/>
    </location>
</feature>
<evidence type="ECO:0000256" key="8">
    <source>
        <dbReference type="RuleBase" id="RU004328"/>
    </source>
</evidence>
<reference evidence="10" key="1">
    <citation type="submission" date="2023-02" db="EMBL/GenBank/DDBJ databases">
        <title>Genome of toxic invasive species Heracleum sosnowskyi carries increased number of genes despite the absence of recent whole-genome duplications.</title>
        <authorList>
            <person name="Schelkunov M."/>
            <person name="Shtratnikova V."/>
            <person name="Makarenko M."/>
            <person name="Klepikova A."/>
            <person name="Omelchenko D."/>
            <person name="Novikova G."/>
            <person name="Obukhova E."/>
            <person name="Bogdanov V."/>
            <person name="Penin A."/>
            <person name="Logacheva M."/>
        </authorList>
    </citation>
    <scope>NUCLEOTIDE SEQUENCE</scope>
    <source>
        <strain evidence="10">Hsosn_3</strain>
        <tissue evidence="10">Leaf</tissue>
    </source>
</reference>
<name>A0AAD8H981_9APIA</name>
<evidence type="ECO:0000256" key="7">
    <source>
        <dbReference type="PIRSR" id="PIRSR633697-1"/>
    </source>
</evidence>
<protein>
    <submittedName>
        <fullName evidence="10">Ribonuclease T(2)</fullName>
    </submittedName>
</protein>
<dbReference type="EMBL" id="JAUIZM010000010">
    <property type="protein sequence ID" value="KAK1362084.1"/>
    <property type="molecule type" value="Genomic_DNA"/>
</dbReference>
<dbReference type="PROSITE" id="PS00530">
    <property type="entry name" value="RNASE_T2_1"/>
    <property type="match status" value="1"/>
</dbReference>
<comment type="caution">
    <text evidence="10">The sequence shown here is derived from an EMBL/GenBank/DDBJ whole genome shotgun (WGS) entry which is preliminary data.</text>
</comment>
<dbReference type="InterPro" id="IPR018188">
    <property type="entry name" value="RNase_T2_His_AS_1"/>
</dbReference>
<dbReference type="InterPro" id="IPR033130">
    <property type="entry name" value="RNase_T2_His_AS_2"/>
</dbReference>
<keyword evidence="6" id="KW-0456">Lyase</keyword>
<comment type="similarity">
    <text evidence="1 8">Belongs to the RNase T2 family.</text>
</comment>
<proteinExistence type="inferred from homology"/>
<dbReference type="AlphaFoldDB" id="A0AAD8H981"/>
<sequence>MKYCRWSILLKLLVLQCFAILSVVSKEFDFYYFVQQWPASYCDTKKSCCYPVTGKPQEDFGIHGLWPNYNDGSYPTECDSNNTFDYSQVVDLTSSLQENWPTLACPSAFGLKFWGHEWDKHGTCCETYLDQHSYFAFALQLREKANTLQSLIAAGITPTDGKHYTLNEIKGAIKEATGFTPWIECNKDVYKNHQLYQVYMCVDKTGLGFIECPVFPHGAPCGNAIAFPSFSATSVDVL</sequence>
<dbReference type="SUPFAM" id="SSF55895">
    <property type="entry name" value="Ribonuclease Rh-like"/>
    <property type="match status" value="1"/>
</dbReference>
<gene>
    <name evidence="10" type="ORF">POM88_046558</name>
</gene>
<evidence type="ECO:0000256" key="9">
    <source>
        <dbReference type="SAM" id="SignalP"/>
    </source>
</evidence>
<dbReference type="GO" id="GO:0006401">
    <property type="term" value="P:RNA catabolic process"/>
    <property type="evidence" value="ECO:0007669"/>
    <property type="project" value="TreeGrafter"/>
</dbReference>
<evidence type="ECO:0000256" key="3">
    <source>
        <dbReference type="ARBA" id="ARBA00022759"/>
    </source>
</evidence>
<evidence type="ECO:0000256" key="1">
    <source>
        <dbReference type="ARBA" id="ARBA00007469"/>
    </source>
</evidence>
<dbReference type="Pfam" id="PF00445">
    <property type="entry name" value="Ribonuclease_T2"/>
    <property type="match status" value="1"/>
</dbReference>
<dbReference type="GO" id="GO:0005576">
    <property type="term" value="C:extracellular region"/>
    <property type="evidence" value="ECO:0007669"/>
    <property type="project" value="TreeGrafter"/>
</dbReference>
<keyword evidence="5" id="KW-1015">Disulfide bond</keyword>
<dbReference type="PANTHER" id="PTHR11240:SF82">
    <property type="entry name" value="RIBONUCLEASE 3-RELATED"/>
    <property type="match status" value="1"/>
</dbReference>
<keyword evidence="9" id="KW-0732">Signal</keyword>